<evidence type="ECO:0000256" key="9">
    <source>
        <dbReference type="ARBA" id="ARBA00023310"/>
    </source>
</evidence>
<dbReference type="PANTHER" id="PTHR11693:SF22">
    <property type="entry name" value="ATP SYNTHASE SUBUNIT GAMMA, MITOCHONDRIAL"/>
    <property type="match status" value="1"/>
</dbReference>
<keyword evidence="7 10" id="KW-0472">Membrane</keyword>
<evidence type="ECO:0000256" key="7">
    <source>
        <dbReference type="ARBA" id="ARBA00023136"/>
    </source>
</evidence>
<evidence type="ECO:0000256" key="10">
    <source>
        <dbReference type="HAMAP-Rule" id="MF_00815"/>
    </source>
</evidence>
<dbReference type="Pfam" id="PF00231">
    <property type="entry name" value="ATP-synt"/>
    <property type="match status" value="1"/>
</dbReference>
<evidence type="ECO:0000256" key="4">
    <source>
        <dbReference type="ARBA" id="ARBA00022448"/>
    </source>
</evidence>
<keyword evidence="5 10" id="KW-0375">Hydrogen ion transport</keyword>
<dbReference type="InterPro" id="IPR023632">
    <property type="entry name" value="ATP_synth_F1_gsu_CS"/>
</dbReference>
<dbReference type="Gene3D" id="1.10.287.80">
    <property type="entry name" value="ATP synthase, gamma subunit, helix hairpin domain"/>
    <property type="match status" value="1"/>
</dbReference>
<sequence length="282" mass="31152">MAGAGLITIRRRMKSVTNTLKITKAMGLVATSKLRKVRVSLNSAEIFSKRYASIFEAVRNAYAESSVFVTGNKSSKKLYIVITSESGLCGGYNASVVNKVSEITGNDKADSLILVVGQKGRGYFNRLKYETAAEYVEVSDVPSLKETNEIFSKAISLYLNGEVGEVNIVFTKFISSVKQVITVDKLLPIEKNEKGTVEDFVFEPSIESIFDYAVKENIKNKIYYALTSAKASEHSSRMTAMDNASENANDILDKLALKYNRIRQFSITQEITEIVGGAEAQR</sequence>
<evidence type="ECO:0000313" key="12">
    <source>
        <dbReference type="Proteomes" id="UP000190080"/>
    </source>
</evidence>
<dbReference type="GO" id="GO:0042777">
    <property type="term" value="P:proton motive force-driven plasma membrane ATP synthesis"/>
    <property type="evidence" value="ECO:0007669"/>
    <property type="project" value="UniProtKB-UniRule"/>
</dbReference>
<dbReference type="GO" id="GO:0045259">
    <property type="term" value="C:proton-transporting ATP synthase complex"/>
    <property type="evidence" value="ECO:0007669"/>
    <property type="project" value="UniProtKB-KW"/>
</dbReference>
<keyword evidence="10" id="KW-1003">Cell membrane</keyword>
<evidence type="ECO:0000313" key="11">
    <source>
        <dbReference type="EMBL" id="OPJ63428.1"/>
    </source>
</evidence>
<dbReference type="EMBL" id="MZGV01000009">
    <property type="protein sequence ID" value="OPJ63428.1"/>
    <property type="molecule type" value="Genomic_DNA"/>
</dbReference>
<dbReference type="GO" id="GO:0005524">
    <property type="term" value="F:ATP binding"/>
    <property type="evidence" value="ECO:0007669"/>
    <property type="project" value="UniProtKB-UniRule"/>
</dbReference>
<dbReference type="NCBIfam" id="TIGR01146">
    <property type="entry name" value="ATPsyn_F1gamma"/>
    <property type="match status" value="1"/>
</dbReference>
<comment type="function">
    <text evidence="1 10">Produces ATP from ADP in the presence of a proton gradient across the membrane. The gamma chain is believed to be important in regulating ATPase activity and the flow of protons through the CF(0) complex.</text>
</comment>
<proteinExistence type="inferred from homology"/>
<evidence type="ECO:0000256" key="5">
    <source>
        <dbReference type="ARBA" id="ARBA00022781"/>
    </source>
</evidence>
<dbReference type="PRINTS" id="PR00126">
    <property type="entry name" value="ATPASEGAMMA"/>
</dbReference>
<gene>
    <name evidence="10 11" type="primary">atpG</name>
    <name evidence="11" type="ORF">CLORY_12100</name>
</gene>
<dbReference type="Gene3D" id="3.40.1380.10">
    <property type="match status" value="1"/>
</dbReference>
<name>A0A1V4ITR1_9CLOT</name>
<keyword evidence="8 10" id="KW-0139">CF(1)</keyword>
<protein>
    <recommendedName>
        <fullName evidence="10">ATP synthase gamma chain</fullName>
    </recommendedName>
    <alternativeName>
        <fullName evidence="10">ATP synthase F1 sector gamma subunit</fullName>
    </alternativeName>
    <alternativeName>
        <fullName evidence="10">F-ATPase gamma subunit</fullName>
    </alternativeName>
</protein>
<dbReference type="GO" id="GO:0005886">
    <property type="term" value="C:plasma membrane"/>
    <property type="evidence" value="ECO:0007669"/>
    <property type="project" value="UniProtKB-SubCell"/>
</dbReference>
<evidence type="ECO:0000256" key="3">
    <source>
        <dbReference type="ARBA" id="ARBA00007681"/>
    </source>
</evidence>
<keyword evidence="4 10" id="KW-0813">Transport</keyword>
<dbReference type="InterPro" id="IPR035968">
    <property type="entry name" value="ATP_synth_F1_ATPase_gsu"/>
</dbReference>
<keyword evidence="6 10" id="KW-0406">Ion transport</keyword>
<dbReference type="Proteomes" id="UP000190080">
    <property type="component" value="Unassembled WGS sequence"/>
</dbReference>
<evidence type="ECO:0000256" key="2">
    <source>
        <dbReference type="ARBA" id="ARBA00004170"/>
    </source>
</evidence>
<dbReference type="InterPro" id="IPR000131">
    <property type="entry name" value="ATP_synth_F1_gsu"/>
</dbReference>
<dbReference type="RefSeq" id="WP_079422629.1">
    <property type="nucleotide sequence ID" value="NZ_MZGV01000009.1"/>
</dbReference>
<dbReference type="OrthoDB" id="9812769at2"/>
<reference evidence="11 12" key="1">
    <citation type="submission" date="2017-03" db="EMBL/GenBank/DDBJ databases">
        <title>Genome sequence of Clostridium oryzae DSM 28571.</title>
        <authorList>
            <person name="Poehlein A."/>
            <person name="Daniel R."/>
        </authorList>
    </citation>
    <scope>NUCLEOTIDE SEQUENCE [LARGE SCALE GENOMIC DNA]</scope>
    <source>
        <strain evidence="11 12">DSM 28571</strain>
    </source>
</reference>
<comment type="subcellular location">
    <subcellularLocation>
        <location evidence="10">Cell membrane</location>
        <topology evidence="10">Peripheral membrane protein</topology>
    </subcellularLocation>
    <subcellularLocation>
        <location evidence="2">Membrane</location>
        <topology evidence="2">Peripheral membrane protein</topology>
    </subcellularLocation>
</comment>
<dbReference type="STRING" id="1450648.CLORY_12100"/>
<evidence type="ECO:0000256" key="8">
    <source>
        <dbReference type="ARBA" id="ARBA00023196"/>
    </source>
</evidence>
<dbReference type="GO" id="GO:0046933">
    <property type="term" value="F:proton-transporting ATP synthase activity, rotational mechanism"/>
    <property type="evidence" value="ECO:0007669"/>
    <property type="project" value="UniProtKB-UniRule"/>
</dbReference>
<keyword evidence="12" id="KW-1185">Reference proteome</keyword>
<dbReference type="PANTHER" id="PTHR11693">
    <property type="entry name" value="ATP SYNTHASE GAMMA CHAIN"/>
    <property type="match status" value="1"/>
</dbReference>
<keyword evidence="9 10" id="KW-0066">ATP synthesis</keyword>
<evidence type="ECO:0000256" key="6">
    <source>
        <dbReference type="ARBA" id="ARBA00023065"/>
    </source>
</evidence>
<comment type="subunit">
    <text evidence="10">F-type ATPases have 2 components, CF(1) - the catalytic core - and CF(0) - the membrane proton channel. CF(1) has five subunits: alpha(3), beta(3), gamma(1), delta(1), epsilon(1). CF(0) has three main subunits: a, b and c.</text>
</comment>
<dbReference type="HAMAP" id="MF_00815">
    <property type="entry name" value="ATP_synth_gamma_bact"/>
    <property type="match status" value="1"/>
</dbReference>
<dbReference type="CDD" id="cd12151">
    <property type="entry name" value="F1-ATPase_gamma"/>
    <property type="match status" value="1"/>
</dbReference>
<dbReference type="AlphaFoldDB" id="A0A1V4ITR1"/>
<evidence type="ECO:0000256" key="1">
    <source>
        <dbReference type="ARBA" id="ARBA00003456"/>
    </source>
</evidence>
<comment type="similarity">
    <text evidence="3 10">Belongs to the ATPase gamma chain family.</text>
</comment>
<dbReference type="PROSITE" id="PS00153">
    <property type="entry name" value="ATPASE_GAMMA"/>
    <property type="match status" value="1"/>
</dbReference>
<dbReference type="SUPFAM" id="SSF52943">
    <property type="entry name" value="ATP synthase (F1-ATPase), gamma subunit"/>
    <property type="match status" value="1"/>
</dbReference>
<organism evidence="11 12">
    <name type="scientific">Clostridium oryzae</name>
    <dbReference type="NCBI Taxonomy" id="1450648"/>
    <lineage>
        <taxon>Bacteria</taxon>
        <taxon>Bacillati</taxon>
        <taxon>Bacillota</taxon>
        <taxon>Clostridia</taxon>
        <taxon>Eubacteriales</taxon>
        <taxon>Clostridiaceae</taxon>
        <taxon>Clostridium</taxon>
    </lineage>
</organism>
<accession>A0A1V4ITR1</accession>
<comment type="caution">
    <text evidence="11">The sequence shown here is derived from an EMBL/GenBank/DDBJ whole genome shotgun (WGS) entry which is preliminary data.</text>
</comment>